<protein>
    <submittedName>
        <fullName evidence="2">Uncharacterized protein</fullName>
    </submittedName>
</protein>
<dbReference type="Proteomes" id="UP001292094">
    <property type="component" value="Unassembled WGS sequence"/>
</dbReference>
<keyword evidence="3" id="KW-1185">Reference proteome</keyword>
<dbReference type="AlphaFoldDB" id="A0AAE1P815"/>
<reference evidence="2" key="1">
    <citation type="submission" date="2023-11" db="EMBL/GenBank/DDBJ databases">
        <title>Genome assemblies of two species of porcelain crab, Petrolisthes cinctipes and Petrolisthes manimaculis (Anomura: Porcellanidae).</title>
        <authorList>
            <person name="Angst P."/>
        </authorList>
    </citation>
    <scope>NUCLEOTIDE SEQUENCE</scope>
    <source>
        <strain evidence="2">PB745_02</strain>
        <tissue evidence="2">Gill</tissue>
    </source>
</reference>
<sequence>MFALGQVCVKVDWAGRATSVFFVSDVFGKVDVEGMEMGELKGGGKGEEMEGWKMERRGEEMDGWKMERRGEEMDGGRMERRGEEMDGWMEDRRRGDGGRMERRGDEGMEDRRRGYGVMEDLMEDGKERRWRMERRCICEET</sequence>
<proteinExistence type="predicted"/>
<accession>A0AAE1P815</accession>
<organism evidence="2 3">
    <name type="scientific">Petrolisthes manimaculis</name>
    <dbReference type="NCBI Taxonomy" id="1843537"/>
    <lineage>
        <taxon>Eukaryota</taxon>
        <taxon>Metazoa</taxon>
        <taxon>Ecdysozoa</taxon>
        <taxon>Arthropoda</taxon>
        <taxon>Crustacea</taxon>
        <taxon>Multicrustacea</taxon>
        <taxon>Malacostraca</taxon>
        <taxon>Eumalacostraca</taxon>
        <taxon>Eucarida</taxon>
        <taxon>Decapoda</taxon>
        <taxon>Pleocyemata</taxon>
        <taxon>Anomura</taxon>
        <taxon>Galatheoidea</taxon>
        <taxon>Porcellanidae</taxon>
        <taxon>Petrolisthes</taxon>
    </lineage>
</organism>
<name>A0AAE1P815_9EUCA</name>
<gene>
    <name evidence="2" type="ORF">Pmani_025295</name>
</gene>
<dbReference type="EMBL" id="JAWZYT010002701">
    <property type="protein sequence ID" value="KAK4302624.1"/>
    <property type="molecule type" value="Genomic_DNA"/>
</dbReference>
<evidence type="ECO:0000313" key="3">
    <source>
        <dbReference type="Proteomes" id="UP001292094"/>
    </source>
</evidence>
<evidence type="ECO:0000256" key="1">
    <source>
        <dbReference type="SAM" id="MobiDB-lite"/>
    </source>
</evidence>
<feature type="region of interest" description="Disordered" evidence="1">
    <location>
        <begin position="39"/>
        <end position="111"/>
    </location>
</feature>
<comment type="caution">
    <text evidence="2">The sequence shown here is derived from an EMBL/GenBank/DDBJ whole genome shotgun (WGS) entry which is preliminary data.</text>
</comment>
<evidence type="ECO:0000313" key="2">
    <source>
        <dbReference type="EMBL" id="KAK4302624.1"/>
    </source>
</evidence>